<proteinExistence type="predicted"/>
<evidence type="ECO:0000313" key="2">
    <source>
        <dbReference type="EMBL" id="KAF5843160.1"/>
    </source>
</evidence>
<feature type="region of interest" description="Disordered" evidence="1">
    <location>
        <begin position="597"/>
        <end position="663"/>
    </location>
</feature>
<name>A0ABQ7H8G9_DUNSA</name>
<gene>
    <name evidence="2" type="ORF">DUNSADRAFT_1587</name>
</gene>
<organism evidence="2 3">
    <name type="scientific">Dunaliella salina</name>
    <name type="common">Green alga</name>
    <name type="synonym">Protococcus salinus</name>
    <dbReference type="NCBI Taxonomy" id="3046"/>
    <lineage>
        <taxon>Eukaryota</taxon>
        <taxon>Viridiplantae</taxon>
        <taxon>Chlorophyta</taxon>
        <taxon>core chlorophytes</taxon>
        <taxon>Chlorophyceae</taxon>
        <taxon>CS clade</taxon>
        <taxon>Chlamydomonadales</taxon>
        <taxon>Dunaliellaceae</taxon>
        <taxon>Dunaliella</taxon>
    </lineage>
</organism>
<sequence>MQGGFLTKPKRKPDEARAGTSQSEPSDPARPADVSLRLEKSQELLKAPLRTRNQPGGFAQVQRYLGIPYTLDTCKEFLGPRWHALVEQLKDIARVPEEFPEPSHSLKAIDRLLKQAILVEAGDAALSKELKFGSKKIPRFVAYMAEFHVCQALRDAGTLELLRACSKGAVFLRHLVSRDEETCSERDAVLSMASILLCPQHMFMDGSVGLDGQQVKLAPKAEVLQELRTQPEIVLLALERWSVDGEKCEAEAESSVALHFLSPLAWGEDHDDLIKAQLAQLQGFPADQAAFAFGLCLRSKCIRVLELVLQLLRRMAGTSKDVATCVSSDQPSNEQRLLSCVPMLKSEMWTDFVASILTTASLITPDQSSAKARAQSQATQRLIHNIDVIFNFGVVVLPEGIRNAISTPGDKTCIWPDKMLAVYATLKFQEILCSSSNSKQMVLLRALRPPWLSSRAFKADNAIEAIGEVFGCMSLVSLTHKETAESLEVLALLLQSATPVDRANLCTKAADREEIRDIQSTVPTHVLVHDAREKDEMVREMWDLRLEEPGFDESVVLQGMAQGNEISCVWLREQEAMRAALQGAREVLQDYRRTAEEAAARGNRGSSAKKQGGSAKKQGQRAAWPEHKKVCRPPARSPDELPPEASVRACRCSRPGGPGGYYN</sequence>
<accession>A0ABQ7H8G9</accession>
<comment type="caution">
    <text evidence="2">The sequence shown here is derived from an EMBL/GenBank/DDBJ whole genome shotgun (WGS) entry which is preliminary data.</text>
</comment>
<feature type="compositionally biased region" description="Low complexity" evidence="1">
    <location>
        <begin position="604"/>
        <end position="623"/>
    </location>
</feature>
<feature type="region of interest" description="Disordered" evidence="1">
    <location>
        <begin position="1"/>
        <end position="33"/>
    </location>
</feature>
<evidence type="ECO:0000256" key="1">
    <source>
        <dbReference type="SAM" id="MobiDB-lite"/>
    </source>
</evidence>
<dbReference type="Proteomes" id="UP000815325">
    <property type="component" value="Unassembled WGS sequence"/>
</dbReference>
<keyword evidence="3" id="KW-1185">Reference proteome</keyword>
<protein>
    <submittedName>
        <fullName evidence="2">Uncharacterized protein</fullName>
    </submittedName>
</protein>
<evidence type="ECO:0000313" key="3">
    <source>
        <dbReference type="Proteomes" id="UP000815325"/>
    </source>
</evidence>
<reference evidence="2" key="1">
    <citation type="submission" date="2017-08" db="EMBL/GenBank/DDBJ databases">
        <authorList>
            <person name="Polle J.E."/>
            <person name="Barry K."/>
            <person name="Cushman J."/>
            <person name="Schmutz J."/>
            <person name="Tran D."/>
            <person name="Hathwaick L.T."/>
            <person name="Yim W.C."/>
            <person name="Jenkins J."/>
            <person name="Mckie-Krisberg Z.M."/>
            <person name="Prochnik S."/>
            <person name="Lindquist E."/>
            <person name="Dockter R.B."/>
            <person name="Adam C."/>
            <person name="Molina H."/>
            <person name="Bunkerborg J."/>
            <person name="Jin E."/>
            <person name="Buchheim M."/>
            <person name="Magnuson J."/>
        </authorList>
    </citation>
    <scope>NUCLEOTIDE SEQUENCE</scope>
    <source>
        <strain evidence="2">CCAP 19/18</strain>
    </source>
</reference>
<dbReference type="EMBL" id="MU069447">
    <property type="protein sequence ID" value="KAF5843160.1"/>
    <property type="molecule type" value="Genomic_DNA"/>
</dbReference>